<evidence type="ECO:0000256" key="4">
    <source>
        <dbReference type="ARBA" id="ARBA00023163"/>
    </source>
</evidence>
<dbReference type="SMART" id="SM00345">
    <property type="entry name" value="HTH_GNTR"/>
    <property type="match status" value="1"/>
</dbReference>
<keyword evidence="4" id="KW-0804">Transcription</keyword>
<dbReference type="EMBL" id="JAOQNS010000006">
    <property type="protein sequence ID" value="MCW2308118.1"/>
    <property type="molecule type" value="Genomic_DNA"/>
</dbReference>
<dbReference type="Pfam" id="PF00392">
    <property type="entry name" value="GntR"/>
    <property type="match status" value="1"/>
</dbReference>
<dbReference type="Gene3D" id="1.20.120.530">
    <property type="entry name" value="GntR ligand-binding domain-like"/>
    <property type="match status" value="1"/>
</dbReference>
<sequence>MVFQRIRHNVTADAVVDQVEGLILQGVLRSGDQLPPERELAKLVDVSRPILRDAIKKLEQRGLIVTRHGEGTFVADLIGTVFSEPIIELFQRRPPAVRDYLEFRRDIEAVAAGLAAERATDADREILTRLFRSMEAAHGRGDFDEEAAIDVELHAAIGESSHNIMLLHVLRACYRLLADGIFYSRNKLYAYADAPESLLQQHRAIYEAIMAGDRAGAEEAARRHMDFVITTIDEIDRAGMWQTVASMRLQQLDQRPGGRGTRRRTARATKGPDGT</sequence>
<evidence type="ECO:0000259" key="8">
    <source>
        <dbReference type="PROSITE" id="PS50949"/>
    </source>
</evidence>
<dbReference type="InterPro" id="IPR000524">
    <property type="entry name" value="Tscrpt_reg_HTH_GntR"/>
</dbReference>
<dbReference type="InterPro" id="IPR036390">
    <property type="entry name" value="WH_DNA-bd_sf"/>
</dbReference>
<dbReference type="InterPro" id="IPR011711">
    <property type="entry name" value="GntR_C"/>
</dbReference>
<dbReference type="InterPro" id="IPR008920">
    <property type="entry name" value="TF_FadR/GntR_C"/>
</dbReference>
<organism evidence="9 10">
    <name type="scientific">Rhodobium gokarnense</name>
    <dbReference type="NCBI Taxonomy" id="364296"/>
    <lineage>
        <taxon>Bacteria</taxon>
        <taxon>Pseudomonadati</taxon>
        <taxon>Pseudomonadota</taxon>
        <taxon>Alphaproteobacteria</taxon>
        <taxon>Hyphomicrobiales</taxon>
        <taxon>Rhodobiaceae</taxon>
        <taxon>Rhodobium</taxon>
    </lineage>
</organism>
<dbReference type="Pfam" id="PF07729">
    <property type="entry name" value="FCD"/>
    <property type="match status" value="1"/>
</dbReference>
<name>A0ABT3HCI7_9HYPH</name>
<comment type="caution">
    <text evidence="9">The sequence shown here is derived from an EMBL/GenBank/DDBJ whole genome shotgun (WGS) entry which is preliminary data.</text>
</comment>
<keyword evidence="2" id="KW-0805">Transcription regulation</keyword>
<dbReference type="RefSeq" id="WP_264601742.1">
    <property type="nucleotide sequence ID" value="NZ_JAOQNS010000006.1"/>
</dbReference>
<proteinExistence type="predicted"/>
<dbReference type="SUPFAM" id="SSF48008">
    <property type="entry name" value="GntR ligand-binding domain-like"/>
    <property type="match status" value="1"/>
</dbReference>
<evidence type="ECO:0000313" key="9">
    <source>
        <dbReference type="EMBL" id="MCW2308118.1"/>
    </source>
</evidence>
<dbReference type="Proteomes" id="UP001209755">
    <property type="component" value="Unassembled WGS sequence"/>
</dbReference>
<dbReference type="SUPFAM" id="SSF46785">
    <property type="entry name" value="Winged helix' DNA-binding domain"/>
    <property type="match status" value="1"/>
</dbReference>
<dbReference type="SMART" id="SM00895">
    <property type="entry name" value="FCD"/>
    <property type="match status" value="1"/>
</dbReference>
<protein>
    <recommendedName>
        <fullName evidence="6">Pyruvate dehydrogenase complex repressor</fullName>
    </recommendedName>
</protein>
<evidence type="ECO:0000256" key="7">
    <source>
        <dbReference type="SAM" id="MobiDB-lite"/>
    </source>
</evidence>
<dbReference type="PANTHER" id="PTHR43537">
    <property type="entry name" value="TRANSCRIPTIONAL REGULATOR, GNTR FAMILY"/>
    <property type="match status" value="1"/>
</dbReference>
<evidence type="ECO:0000256" key="1">
    <source>
        <dbReference type="ARBA" id="ARBA00022491"/>
    </source>
</evidence>
<dbReference type="PRINTS" id="PR00035">
    <property type="entry name" value="HTHGNTR"/>
</dbReference>
<keyword evidence="10" id="KW-1185">Reference proteome</keyword>
<evidence type="ECO:0000256" key="2">
    <source>
        <dbReference type="ARBA" id="ARBA00023015"/>
    </source>
</evidence>
<keyword evidence="1" id="KW-0678">Repressor</keyword>
<feature type="region of interest" description="Disordered" evidence="7">
    <location>
        <begin position="251"/>
        <end position="275"/>
    </location>
</feature>
<keyword evidence="3" id="KW-0238">DNA-binding</keyword>
<evidence type="ECO:0000256" key="3">
    <source>
        <dbReference type="ARBA" id="ARBA00023125"/>
    </source>
</evidence>
<dbReference type="PANTHER" id="PTHR43537:SF34">
    <property type="entry name" value="PYRUVATE DEHYDROGENASE COMPLEX REPRESSOR"/>
    <property type="match status" value="1"/>
</dbReference>
<dbReference type="InterPro" id="IPR036388">
    <property type="entry name" value="WH-like_DNA-bd_sf"/>
</dbReference>
<comment type="function">
    <text evidence="5">Transcriptional repressor for the pyruvate dehydrogenase complex genes aceEF and lpd.</text>
</comment>
<evidence type="ECO:0000256" key="5">
    <source>
        <dbReference type="ARBA" id="ARBA00037357"/>
    </source>
</evidence>
<accession>A0ABT3HCI7</accession>
<feature type="domain" description="HTH gntR-type" evidence="8">
    <location>
        <begin position="9"/>
        <end position="77"/>
    </location>
</feature>
<dbReference type="PROSITE" id="PS50949">
    <property type="entry name" value="HTH_GNTR"/>
    <property type="match status" value="1"/>
</dbReference>
<evidence type="ECO:0000256" key="6">
    <source>
        <dbReference type="ARBA" id="ARBA00039592"/>
    </source>
</evidence>
<reference evidence="10" key="1">
    <citation type="submission" date="2023-07" db="EMBL/GenBank/DDBJ databases">
        <title>Genome sequencing of Purple Non-Sulfur Bacteria from various extreme environments.</title>
        <authorList>
            <person name="Mayer M."/>
        </authorList>
    </citation>
    <scope>NUCLEOTIDE SEQUENCE [LARGE SCALE GENOMIC DNA]</scope>
    <source>
        <strain evidence="10">DSM 17935</strain>
    </source>
</reference>
<gene>
    <name evidence="9" type="ORF">M2319_002457</name>
</gene>
<dbReference type="Gene3D" id="1.10.10.10">
    <property type="entry name" value="Winged helix-like DNA-binding domain superfamily/Winged helix DNA-binding domain"/>
    <property type="match status" value="1"/>
</dbReference>
<keyword evidence="9" id="KW-0670">Pyruvate</keyword>
<dbReference type="CDD" id="cd07377">
    <property type="entry name" value="WHTH_GntR"/>
    <property type="match status" value="1"/>
</dbReference>
<evidence type="ECO:0000313" key="10">
    <source>
        <dbReference type="Proteomes" id="UP001209755"/>
    </source>
</evidence>